<keyword evidence="5 7" id="KW-0472">Membrane</keyword>
<gene>
    <name evidence="9" type="ORF">J5W02_07440</name>
</gene>
<evidence type="ECO:0000259" key="8">
    <source>
        <dbReference type="Pfam" id="PF06271"/>
    </source>
</evidence>
<evidence type="ECO:0000313" key="9">
    <source>
        <dbReference type="EMBL" id="MBW7572645.1"/>
    </source>
</evidence>
<dbReference type="Pfam" id="PF06271">
    <property type="entry name" value="RDD"/>
    <property type="match status" value="1"/>
</dbReference>
<organism evidence="9 10">
    <name type="scientific">Caproiciproducens faecalis</name>
    <dbReference type="NCBI Taxonomy" id="2820301"/>
    <lineage>
        <taxon>Bacteria</taxon>
        <taxon>Bacillati</taxon>
        <taxon>Bacillota</taxon>
        <taxon>Clostridia</taxon>
        <taxon>Eubacteriales</taxon>
        <taxon>Acutalibacteraceae</taxon>
        <taxon>Caproiciproducens</taxon>
    </lineage>
</organism>
<keyword evidence="4 7" id="KW-1133">Transmembrane helix</keyword>
<dbReference type="InterPro" id="IPR010432">
    <property type="entry name" value="RDD"/>
</dbReference>
<evidence type="ECO:0000256" key="3">
    <source>
        <dbReference type="ARBA" id="ARBA00022692"/>
    </source>
</evidence>
<evidence type="ECO:0000256" key="2">
    <source>
        <dbReference type="ARBA" id="ARBA00022475"/>
    </source>
</evidence>
<keyword evidence="2" id="KW-1003">Cell membrane</keyword>
<accession>A0ABS7DPA2</accession>
<feature type="transmembrane region" description="Helical" evidence="7">
    <location>
        <begin position="14"/>
        <end position="35"/>
    </location>
</feature>
<evidence type="ECO:0000256" key="6">
    <source>
        <dbReference type="SAM" id="MobiDB-lite"/>
    </source>
</evidence>
<evidence type="ECO:0000256" key="4">
    <source>
        <dbReference type="ARBA" id="ARBA00022989"/>
    </source>
</evidence>
<feature type="compositionally biased region" description="Pro residues" evidence="6">
    <location>
        <begin position="177"/>
        <end position="191"/>
    </location>
</feature>
<keyword evidence="3 7" id="KW-0812">Transmembrane</keyword>
<dbReference type="PANTHER" id="PTHR36115">
    <property type="entry name" value="PROLINE-RICH ANTIGEN HOMOLOG-RELATED"/>
    <property type="match status" value="1"/>
</dbReference>
<evidence type="ECO:0000313" key="10">
    <source>
        <dbReference type="Proteomes" id="UP000719942"/>
    </source>
</evidence>
<comment type="caution">
    <text evidence="9">The sequence shown here is derived from an EMBL/GenBank/DDBJ whole genome shotgun (WGS) entry which is preliminary data.</text>
</comment>
<dbReference type="Proteomes" id="UP000719942">
    <property type="component" value="Unassembled WGS sequence"/>
</dbReference>
<dbReference type="PANTHER" id="PTHR36115:SF9">
    <property type="entry name" value="LMO1584 PROTEIN"/>
    <property type="match status" value="1"/>
</dbReference>
<feature type="transmembrane region" description="Helical" evidence="7">
    <location>
        <begin position="55"/>
        <end position="79"/>
    </location>
</feature>
<sequence length="209" mass="23419">MQSQENNNPANGGFFVRLAAYLIDMLLIGALLLTVKIPMLFVRMSHPDNFMVSPLLFRFSLLDILLYLAASAYFVILTYQTGATVGKRLMNLRVVSVSGEPLTLLNVLYRETIGRYLSSLLFVGYILIGLNNEKRGLHDLICDTKVIYVCKCMQLPPKRTYQPMPAYMPYYGQPVPPVSPQSSVPPQPPVIPERSPDEPEAEGTDHPEN</sequence>
<feature type="domain" description="RDD" evidence="8">
    <location>
        <begin position="13"/>
        <end position="142"/>
    </location>
</feature>
<feature type="region of interest" description="Disordered" evidence="6">
    <location>
        <begin position="177"/>
        <end position="209"/>
    </location>
</feature>
<proteinExistence type="predicted"/>
<evidence type="ECO:0000256" key="5">
    <source>
        <dbReference type="ARBA" id="ARBA00023136"/>
    </source>
</evidence>
<evidence type="ECO:0000256" key="7">
    <source>
        <dbReference type="SAM" id="Phobius"/>
    </source>
</evidence>
<dbReference type="EMBL" id="JAGFNZ010000002">
    <property type="protein sequence ID" value="MBW7572645.1"/>
    <property type="molecule type" value="Genomic_DNA"/>
</dbReference>
<evidence type="ECO:0000256" key="1">
    <source>
        <dbReference type="ARBA" id="ARBA00004651"/>
    </source>
</evidence>
<reference evidence="9 10" key="1">
    <citation type="submission" date="2021-03" db="EMBL/GenBank/DDBJ databases">
        <title>Caproiciproducens sp. nov. isolated from feces of cow.</title>
        <authorList>
            <person name="Choi J.-Y."/>
        </authorList>
    </citation>
    <scope>NUCLEOTIDE SEQUENCE [LARGE SCALE GENOMIC DNA]</scope>
    <source>
        <strain evidence="9 10">AGMB10547</strain>
    </source>
</reference>
<dbReference type="InterPro" id="IPR051791">
    <property type="entry name" value="Pra-immunoreactive"/>
</dbReference>
<comment type="subcellular location">
    <subcellularLocation>
        <location evidence="1">Cell membrane</location>
        <topology evidence="1">Multi-pass membrane protein</topology>
    </subcellularLocation>
</comment>
<dbReference type="RefSeq" id="WP_219965035.1">
    <property type="nucleotide sequence ID" value="NZ_JAGFNZ010000002.1"/>
</dbReference>
<protein>
    <submittedName>
        <fullName evidence="9">RDD family protein</fullName>
    </submittedName>
</protein>
<keyword evidence="10" id="KW-1185">Reference proteome</keyword>
<name>A0ABS7DPA2_9FIRM</name>